<dbReference type="PROSITE" id="PS50228">
    <property type="entry name" value="SUEL_LECTIN"/>
    <property type="match status" value="1"/>
</dbReference>
<keyword evidence="8" id="KW-0378">Hydrolase</keyword>
<dbReference type="PRINTS" id="PR00742">
    <property type="entry name" value="GLHYDRLASE35"/>
</dbReference>
<dbReference type="GO" id="GO:0005975">
    <property type="term" value="P:carbohydrate metabolic process"/>
    <property type="evidence" value="ECO:0007669"/>
    <property type="project" value="InterPro"/>
</dbReference>
<name>A0A3Q7XHW0_CICAR</name>
<dbReference type="PANTHER" id="PTHR23421">
    <property type="entry name" value="BETA-GALACTOSIDASE RELATED"/>
    <property type="match status" value="1"/>
</dbReference>
<dbReference type="InterPro" id="IPR043159">
    <property type="entry name" value="Lectin_gal-bd_sf"/>
</dbReference>
<dbReference type="InterPro" id="IPR001944">
    <property type="entry name" value="Glycoside_Hdrlase_35"/>
</dbReference>
<proteinExistence type="inferred from homology"/>
<evidence type="ECO:0000256" key="3">
    <source>
        <dbReference type="ARBA" id="ARBA00009809"/>
    </source>
</evidence>
<sequence length="395" mass="43691">MAKEKIPTLDVSQLKSMEPLEHFSTTKDTTDYLWFMTSIKLDQGDLPFRKTKNVVLEVSSLGHLLHAFVNGSGNGNNLAKSFIFKKPISLRPGVNNISILGATVGYPDSGSYLEHRVAGTGVRTVSLHGLNSGTVELSYSGWWHKIGLEGEKLNIFTEQGSHRFEWTKVNKGPALALTWYKTNFDAPEGNNPVAIQMETMSKGMIWVNGKSIGRYWSSYLSPLGKPSQPIYHIPRAFLRPKNNLLVILEEMGGKLDGIEILTVNRDTICSIVGEDYPPNVETWSRDKGVIRTNVNTPRPTANLVCLDNKIITQVDFASYGDPVGSCGHFLLGKCNAQISQKIVEQYCLGKKKCTVPVDKNIFDKHGNTCPGSSKTLAIQAHCGRKNVRVRESHSS</sequence>
<dbReference type="InterPro" id="IPR008979">
    <property type="entry name" value="Galactose-bd-like_sf"/>
</dbReference>
<accession>A0A3Q7XHW0</accession>
<evidence type="ECO:0000256" key="6">
    <source>
        <dbReference type="ARBA" id="ARBA00022525"/>
    </source>
</evidence>
<evidence type="ECO:0000256" key="2">
    <source>
        <dbReference type="ARBA" id="ARBA00004271"/>
    </source>
</evidence>
<gene>
    <name evidence="13" type="primary">LOC113788053</name>
</gene>
<dbReference type="AlphaFoldDB" id="A0A3Q7XHW0"/>
<organism evidence="12 13">
    <name type="scientific">Cicer arietinum</name>
    <name type="common">Chickpea</name>
    <name type="synonym">Garbanzo</name>
    <dbReference type="NCBI Taxonomy" id="3827"/>
    <lineage>
        <taxon>Eukaryota</taxon>
        <taxon>Viridiplantae</taxon>
        <taxon>Streptophyta</taxon>
        <taxon>Embryophyta</taxon>
        <taxon>Tracheophyta</taxon>
        <taxon>Spermatophyta</taxon>
        <taxon>Magnoliopsida</taxon>
        <taxon>eudicotyledons</taxon>
        <taxon>Gunneridae</taxon>
        <taxon>Pentapetalae</taxon>
        <taxon>rosids</taxon>
        <taxon>fabids</taxon>
        <taxon>Fabales</taxon>
        <taxon>Fabaceae</taxon>
        <taxon>Papilionoideae</taxon>
        <taxon>50 kb inversion clade</taxon>
        <taxon>NPAAA clade</taxon>
        <taxon>Hologalegina</taxon>
        <taxon>IRL clade</taxon>
        <taxon>Cicereae</taxon>
        <taxon>Cicer</taxon>
    </lineage>
</organism>
<evidence type="ECO:0000256" key="8">
    <source>
        <dbReference type="ARBA" id="ARBA00022801"/>
    </source>
</evidence>
<dbReference type="Pfam" id="PF21467">
    <property type="entry name" value="BetaGal_gal-bd"/>
    <property type="match status" value="1"/>
</dbReference>
<dbReference type="RefSeq" id="XP_027193274.1">
    <property type="nucleotide sequence ID" value="XM_027337473.1"/>
</dbReference>
<dbReference type="FunFam" id="2.60.120.260:FF:000050">
    <property type="entry name" value="Beta-galactosidase"/>
    <property type="match status" value="1"/>
</dbReference>
<dbReference type="Pfam" id="PF02140">
    <property type="entry name" value="SUEL_Lectin"/>
    <property type="match status" value="1"/>
</dbReference>
<feature type="domain" description="SUEL-type lectin" evidence="11">
    <location>
        <begin position="295"/>
        <end position="383"/>
    </location>
</feature>
<evidence type="ECO:0000256" key="7">
    <source>
        <dbReference type="ARBA" id="ARBA00022729"/>
    </source>
</evidence>
<keyword evidence="12" id="KW-1185">Reference proteome</keyword>
<evidence type="ECO:0000256" key="10">
    <source>
        <dbReference type="ARBA" id="ARBA00023295"/>
    </source>
</evidence>
<reference evidence="12" key="1">
    <citation type="journal article" date="2013" name="Nat. Biotechnol.">
        <title>Draft genome sequence of chickpea (Cicer arietinum) provides a resource for trait improvement.</title>
        <authorList>
            <person name="Varshney R.K."/>
            <person name="Song C."/>
            <person name="Saxena R.K."/>
            <person name="Azam S."/>
            <person name="Yu S."/>
            <person name="Sharpe A.G."/>
            <person name="Cannon S."/>
            <person name="Baek J."/>
            <person name="Rosen B.D."/>
            <person name="Tar'an B."/>
            <person name="Millan T."/>
            <person name="Zhang X."/>
            <person name="Ramsay L.D."/>
            <person name="Iwata A."/>
            <person name="Wang Y."/>
            <person name="Nelson W."/>
            <person name="Farmer A.D."/>
            <person name="Gaur P.M."/>
            <person name="Soderlund C."/>
            <person name="Penmetsa R.V."/>
            <person name="Xu C."/>
            <person name="Bharti A.K."/>
            <person name="He W."/>
            <person name="Winter P."/>
            <person name="Zhao S."/>
            <person name="Hane J.K."/>
            <person name="Carrasquilla-Garcia N."/>
            <person name="Condie J.A."/>
            <person name="Upadhyaya H.D."/>
            <person name="Luo M.C."/>
            <person name="Thudi M."/>
            <person name="Gowda C.L."/>
            <person name="Singh N.P."/>
            <person name="Lichtenzveig J."/>
            <person name="Gali K.K."/>
            <person name="Rubio J."/>
            <person name="Nadarajan N."/>
            <person name="Dolezel J."/>
            <person name="Bansal K.C."/>
            <person name="Xu X."/>
            <person name="Edwards D."/>
            <person name="Zhang G."/>
            <person name="Kahl G."/>
            <person name="Gil J."/>
            <person name="Singh K.B."/>
            <person name="Datta S.K."/>
            <person name="Jackson S.A."/>
            <person name="Wang J."/>
            <person name="Cook D.R."/>
        </authorList>
    </citation>
    <scope>NUCLEOTIDE SEQUENCE [LARGE SCALE GENOMIC DNA]</scope>
    <source>
        <strain evidence="12">cv. CDC Frontier</strain>
    </source>
</reference>
<comment type="subcellular location">
    <subcellularLocation>
        <location evidence="2">Secreted</location>
        <location evidence="2">Extracellular space</location>
        <location evidence="2">Apoplast</location>
    </subcellularLocation>
</comment>
<reference evidence="13" key="2">
    <citation type="submission" date="2025-08" db="UniProtKB">
        <authorList>
            <consortium name="RefSeq"/>
        </authorList>
    </citation>
    <scope>IDENTIFICATION</scope>
    <source>
        <tissue evidence="13">Etiolated seedlings</tissue>
    </source>
</reference>
<evidence type="ECO:0000259" key="11">
    <source>
        <dbReference type="PROSITE" id="PS50228"/>
    </source>
</evidence>
<dbReference type="Gene3D" id="2.60.120.260">
    <property type="entry name" value="Galactose-binding domain-like"/>
    <property type="match status" value="1"/>
</dbReference>
<keyword evidence="5" id="KW-0052">Apoplast</keyword>
<dbReference type="Proteomes" id="UP000087171">
    <property type="component" value="Chromosome Ca8"/>
</dbReference>
<dbReference type="OrthoDB" id="1651811at2759"/>
<evidence type="ECO:0000256" key="9">
    <source>
        <dbReference type="ARBA" id="ARBA00023180"/>
    </source>
</evidence>
<comment type="catalytic activity">
    <reaction evidence="1">
        <text>Hydrolysis of terminal non-reducing beta-D-galactose residues in beta-D-galactosides.</text>
        <dbReference type="EC" id="3.2.1.23"/>
    </reaction>
</comment>
<evidence type="ECO:0000313" key="12">
    <source>
        <dbReference type="Proteomes" id="UP000087171"/>
    </source>
</evidence>
<dbReference type="EC" id="3.2.1.23" evidence="4"/>
<dbReference type="InterPro" id="IPR048913">
    <property type="entry name" value="BetaGal_gal-bd"/>
</dbReference>
<keyword evidence="9" id="KW-0325">Glycoprotein</keyword>
<keyword evidence="7" id="KW-0732">Signal</keyword>
<dbReference type="GO" id="GO:0030246">
    <property type="term" value="F:carbohydrate binding"/>
    <property type="evidence" value="ECO:0007669"/>
    <property type="project" value="InterPro"/>
</dbReference>
<protein>
    <recommendedName>
        <fullName evidence="4">beta-galactosidase</fullName>
        <ecNumber evidence="4">3.2.1.23</ecNumber>
    </recommendedName>
</protein>
<evidence type="ECO:0000256" key="5">
    <source>
        <dbReference type="ARBA" id="ARBA00022523"/>
    </source>
</evidence>
<evidence type="ECO:0000256" key="1">
    <source>
        <dbReference type="ARBA" id="ARBA00001412"/>
    </source>
</evidence>
<dbReference type="SUPFAM" id="SSF49785">
    <property type="entry name" value="Galactose-binding domain-like"/>
    <property type="match status" value="2"/>
</dbReference>
<comment type="similarity">
    <text evidence="3">Belongs to the glycosyl hydrolase 35 family.</text>
</comment>
<keyword evidence="10" id="KW-0326">Glycosidase</keyword>
<dbReference type="CDD" id="cd22842">
    <property type="entry name" value="Gal_Rha_Lectin_BGal"/>
    <property type="match status" value="1"/>
</dbReference>
<evidence type="ECO:0000256" key="4">
    <source>
        <dbReference type="ARBA" id="ARBA00012756"/>
    </source>
</evidence>
<dbReference type="GO" id="GO:0004565">
    <property type="term" value="F:beta-galactosidase activity"/>
    <property type="evidence" value="ECO:0007669"/>
    <property type="project" value="UniProtKB-EC"/>
</dbReference>
<keyword evidence="6" id="KW-0964">Secreted</keyword>
<dbReference type="Gene3D" id="2.60.120.740">
    <property type="match status" value="1"/>
</dbReference>
<dbReference type="InterPro" id="IPR000922">
    <property type="entry name" value="Lectin_gal-bd_dom"/>
</dbReference>
<dbReference type="GO" id="GO:0048046">
    <property type="term" value="C:apoplast"/>
    <property type="evidence" value="ECO:0007669"/>
    <property type="project" value="UniProtKB-SubCell"/>
</dbReference>
<evidence type="ECO:0000313" key="13">
    <source>
        <dbReference type="RefSeq" id="XP_027193274.1"/>
    </source>
</evidence>